<feature type="domain" description="Shikimate dehydrogenase substrate binding N-terminal" evidence="1">
    <location>
        <begin position="19"/>
        <end position="99"/>
    </location>
</feature>
<keyword evidence="3" id="KW-1185">Reference proteome</keyword>
<dbReference type="InterPro" id="IPR036291">
    <property type="entry name" value="NAD(P)-bd_dom_sf"/>
</dbReference>
<dbReference type="STRING" id="183478.A0A364N9H8"/>
<sequence>MSTETSIPEVTQTERHGYLFGHPIAHSMSPLLHKTVYDGLGLNWAQYPLESRDMALFLNLIKHPQFYGASVTMPHKVAILPHLDGLTEEGRDVGAVNTLFIKQDAATGKRLYMGTNTDVIGIRDAFAYNVDAAKFENRPALVIGGGGAARSAVYALRKWMKASAIYLVNRDAAEVSAVISECTARGYGSSLLHVSSLAQAQSLPGVGAIVACVPNFTPATPQEIEARSILNCFLQKEHKGALLEMCYHPTTWTEIAEIGKNEGWQIVLGTEALIYQGLEQDRYWTGREVSDLPVEKVQEVIAMRLNEARL</sequence>
<dbReference type="EC" id="1.1.1.282" evidence="2"/>
<dbReference type="SUPFAM" id="SSF53223">
    <property type="entry name" value="Aminoacid dehydrogenase-like, N-terminal domain"/>
    <property type="match status" value="1"/>
</dbReference>
<dbReference type="GO" id="GO:0004764">
    <property type="term" value="F:shikimate 3-dehydrogenase (NADP+) activity"/>
    <property type="evidence" value="ECO:0007669"/>
    <property type="project" value="UniProtKB-EC"/>
</dbReference>
<dbReference type="GO" id="GO:0030266">
    <property type="term" value="F:quinate 3-dehydrogenase (NAD+) activity"/>
    <property type="evidence" value="ECO:0007669"/>
    <property type="project" value="UniProtKB-EC"/>
</dbReference>
<dbReference type="GO" id="GO:0019632">
    <property type="term" value="P:shikimate metabolic process"/>
    <property type="evidence" value="ECO:0007669"/>
    <property type="project" value="TreeGrafter"/>
</dbReference>
<dbReference type="InterPro" id="IPR046346">
    <property type="entry name" value="Aminoacid_DH-like_N_sf"/>
</dbReference>
<evidence type="ECO:0000259" key="1">
    <source>
        <dbReference type="Pfam" id="PF08501"/>
    </source>
</evidence>
<dbReference type="InterPro" id="IPR013708">
    <property type="entry name" value="Shikimate_DH-bd_N"/>
</dbReference>
<dbReference type="Proteomes" id="UP000249619">
    <property type="component" value="Unassembled WGS sequence"/>
</dbReference>
<keyword evidence="2" id="KW-0560">Oxidoreductase</keyword>
<evidence type="ECO:0000313" key="3">
    <source>
        <dbReference type="Proteomes" id="UP000249619"/>
    </source>
</evidence>
<dbReference type="EMBL" id="QGDH01000028">
    <property type="protein sequence ID" value="RAR13975.1"/>
    <property type="molecule type" value="Genomic_DNA"/>
</dbReference>
<dbReference type="CDD" id="cd01065">
    <property type="entry name" value="NAD_bind_Shikimate_DH"/>
    <property type="match status" value="1"/>
</dbReference>
<gene>
    <name evidence="2" type="ORF">DDE83_002707</name>
</gene>
<proteinExistence type="predicted"/>
<dbReference type="Gene3D" id="3.40.50.720">
    <property type="entry name" value="NAD(P)-binding Rossmann-like Domain"/>
    <property type="match status" value="1"/>
</dbReference>
<accession>A0A364N9H8</accession>
<dbReference type="AlphaFoldDB" id="A0A364N9H8"/>
<dbReference type="EC" id="1.1.1.25" evidence="2"/>
<organism evidence="2 3">
    <name type="scientific">Stemphylium lycopersici</name>
    <name type="common">Tomato gray leaf spot disease fungus</name>
    <name type="synonym">Thyrospora lycopersici</name>
    <dbReference type="NCBI Taxonomy" id="183478"/>
    <lineage>
        <taxon>Eukaryota</taxon>
        <taxon>Fungi</taxon>
        <taxon>Dikarya</taxon>
        <taxon>Ascomycota</taxon>
        <taxon>Pezizomycotina</taxon>
        <taxon>Dothideomycetes</taxon>
        <taxon>Pleosporomycetidae</taxon>
        <taxon>Pleosporales</taxon>
        <taxon>Pleosporineae</taxon>
        <taxon>Pleosporaceae</taxon>
        <taxon>Stemphylium</taxon>
    </lineage>
</organism>
<dbReference type="PANTHER" id="PTHR21089">
    <property type="entry name" value="SHIKIMATE DEHYDROGENASE"/>
    <property type="match status" value="1"/>
</dbReference>
<dbReference type="EC" id="1.1.1.24" evidence="2"/>
<dbReference type="Gene3D" id="3.40.50.10860">
    <property type="entry name" value="Leucine Dehydrogenase, chain A, domain 1"/>
    <property type="match status" value="1"/>
</dbReference>
<dbReference type="SUPFAM" id="SSF51735">
    <property type="entry name" value="NAD(P)-binding Rossmann-fold domains"/>
    <property type="match status" value="1"/>
</dbReference>
<comment type="caution">
    <text evidence="2">The sequence shown here is derived from an EMBL/GenBank/DDBJ whole genome shotgun (WGS) entry which is preliminary data.</text>
</comment>
<reference evidence="3" key="1">
    <citation type="submission" date="2018-05" db="EMBL/GenBank/DDBJ databases">
        <title>Draft genome sequence of Stemphylium lycopersici strain CIDEFI 213.</title>
        <authorList>
            <person name="Medina R."/>
            <person name="Franco M.E.E."/>
            <person name="Lucentini C.G."/>
            <person name="Saparrat M.C.N."/>
            <person name="Balatti P.A."/>
        </authorList>
    </citation>
    <scope>NUCLEOTIDE SEQUENCE [LARGE SCALE GENOMIC DNA]</scope>
    <source>
        <strain evidence="3">CIDEFI 213</strain>
    </source>
</reference>
<evidence type="ECO:0000313" key="2">
    <source>
        <dbReference type="EMBL" id="RAR13975.1"/>
    </source>
</evidence>
<dbReference type="PANTHER" id="PTHR21089:SF1">
    <property type="entry name" value="BIFUNCTIONAL 3-DEHYDROQUINATE DEHYDRATASE_SHIKIMATE DEHYDROGENASE, CHLOROPLASTIC"/>
    <property type="match status" value="1"/>
</dbReference>
<protein>
    <submittedName>
        <fullName evidence="2">NAD(P)-binding protein</fullName>
        <ecNumber evidence="2">1.1.1.24</ecNumber>
        <ecNumber evidence="2">1.1.1.25</ecNumber>
        <ecNumber evidence="2">1.1.1.282</ecNumber>
    </submittedName>
</protein>
<dbReference type="Pfam" id="PF08501">
    <property type="entry name" value="Shikimate_dh_N"/>
    <property type="match status" value="1"/>
</dbReference>
<name>A0A364N9H8_STELY</name>
<dbReference type="GO" id="GO:0009423">
    <property type="term" value="P:chorismate biosynthetic process"/>
    <property type="evidence" value="ECO:0007669"/>
    <property type="project" value="TreeGrafter"/>
</dbReference>
<dbReference type="InterPro" id="IPR022893">
    <property type="entry name" value="Shikimate_DH_fam"/>
</dbReference>